<evidence type="ECO:0000259" key="2">
    <source>
        <dbReference type="SMART" id="SM00666"/>
    </source>
</evidence>
<reference evidence="3" key="1">
    <citation type="submission" date="2022-07" db="EMBL/GenBank/DDBJ databases">
        <title>Phylogenomic reconstructions and comparative analyses of Kickxellomycotina fungi.</title>
        <authorList>
            <person name="Reynolds N.K."/>
            <person name="Stajich J.E."/>
            <person name="Barry K."/>
            <person name="Grigoriev I.V."/>
            <person name="Crous P."/>
            <person name="Smith M.E."/>
        </authorList>
    </citation>
    <scope>NUCLEOTIDE SEQUENCE</scope>
    <source>
        <strain evidence="3">BCRC 34381</strain>
    </source>
</reference>
<dbReference type="SUPFAM" id="SSF54277">
    <property type="entry name" value="CAD &amp; PB1 domains"/>
    <property type="match status" value="1"/>
</dbReference>
<evidence type="ECO:0000256" key="1">
    <source>
        <dbReference type="SAM" id="MobiDB-lite"/>
    </source>
</evidence>
<accession>A0A9W8CWX2</accession>
<sequence>MAGASGSGSERLPPPPSMARSVSTSHGQRDEHNKLRVGRHGGSKSLRHSTPRSSAVGSRRGSIPSMSDLEDKLARLKEEAKPDPVQPFRIKFVNHQDEAIMADIYPHEEFEDVIQRVTAKLHMPRKATYVLIYKDTDDEEIGVGCTDNMCEMFAIFEPGSRLQLRIVPFNIINDGALRSIAHIWDYGSTPNVFLSDADDDDGSSDGEASIANIDLQDMVSEAAKDKKQEMVQRIRLS</sequence>
<dbReference type="EMBL" id="JANBOI010001514">
    <property type="protein sequence ID" value="KAJ1726511.1"/>
    <property type="molecule type" value="Genomic_DNA"/>
</dbReference>
<proteinExistence type="predicted"/>
<dbReference type="OrthoDB" id="5590833at2759"/>
<comment type="caution">
    <text evidence="3">The sequence shown here is derived from an EMBL/GenBank/DDBJ whole genome shotgun (WGS) entry which is preliminary data.</text>
</comment>
<name>A0A9W8CWX2_9FUNG</name>
<protein>
    <recommendedName>
        <fullName evidence="2">PB1 domain-containing protein</fullName>
    </recommendedName>
</protein>
<feature type="compositionally biased region" description="Basic residues" evidence="1">
    <location>
        <begin position="35"/>
        <end position="50"/>
    </location>
</feature>
<feature type="non-terminal residue" evidence="3">
    <location>
        <position position="237"/>
    </location>
</feature>
<evidence type="ECO:0000313" key="3">
    <source>
        <dbReference type="EMBL" id="KAJ1726511.1"/>
    </source>
</evidence>
<dbReference type="SMART" id="SM00666">
    <property type="entry name" value="PB1"/>
    <property type="match status" value="1"/>
</dbReference>
<evidence type="ECO:0000313" key="4">
    <source>
        <dbReference type="Proteomes" id="UP001143981"/>
    </source>
</evidence>
<feature type="domain" description="PB1" evidence="2">
    <location>
        <begin position="87"/>
        <end position="169"/>
    </location>
</feature>
<dbReference type="InterPro" id="IPR000270">
    <property type="entry name" value="PB1_dom"/>
</dbReference>
<keyword evidence="4" id="KW-1185">Reference proteome</keyword>
<feature type="region of interest" description="Disordered" evidence="1">
    <location>
        <begin position="1"/>
        <end position="67"/>
    </location>
</feature>
<gene>
    <name evidence="3" type="ORF">LPJ61_005135</name>
</gene>
<dbReference type="AlphaFoldDB" id="A0A9W8CWX2"/>
<organism evidence="3 4">
    <name type="scientific">Coemansia biformis</name>
    <dbReference type="NCBI Taxonomy" id="1286918"/>
    <lineage>
        <taxon>Eukaryota</taxon>
        <taxon>Fungi</taxon>
        <taxon>Fungi incertae sedis</taxon>
        <taxon>Zoopagomycota</taxon>
        <taxon>Kickxellomycotina</taxon>
        <taxon>Kickxellomycetes</taxon>
        <taxon>Kickxellales</taxon>
        <taxon>Kickxellaceae</taxon>
        <taxon>Coemansia</taxon>
    </lineage>
</organism>
<dbReference type="Proteomes" id="UP001143981">
    <property type="component" value="Unassembled WGS sequence"/>
</dbReference>
<dbReference type="Pfam" id="PF00564">
    <property type="entry name" value="PB1"/>
    <property type="match status" value="1"/>
</dbReference>